<dbReference type="GO" id="GO:0022857">
    <property type="term" value="F:transmembrane transporter activity"/>
    <property type="evidence" value="ECO:0007669"/>
    <property type="project" value="InterPro"/>
</dbReference>
<dbReference type="AlphaFoldDB" id="A0AAD7TW21"/>
<dbReference type="Gene3D" id="1.20.1720.10">
    <property type="entry name" value="Multidrug resistance protein D"/>
    <property type="match status" value="1"/>
</dbReference>
<dbReference type="PANTHER" id="PTHR23501:SF102">
    <property type="entry name" value="DRUG TRANSPORTER, PUTATIVE (AFU_ORTHOLOGUE AFUA_3G08530)-RELATED"/>
    <property type="match status" value="1"/>
</dbReference>
<feature type="transmembrane region" description="Helical" evidence="6">
    <location>
        <begin position="105"/>
        <end position="124"/>
    </location>
</feature>
<dbReference type="InterPro" id="IPR045339">
    <property type="entry name" value="DUF6534"/>
</dbReference>
<feature type="transmembrane region" description="Helical" evidence="6">
    <location>
        <begin position="257"/>
        <end position="275"/>
    </location>
</feature>
<evidence type="ECO:0000256" key="1">
    <source>
        <dbReference type="ARBA" id="ARBA00004141"/>
    </source>
</evidence>
<feature type="transmembrane region" description="Helical" evidence="6">
    <location>
        <begin position="664"/>
        <end position="683"/>
    </location>
</feature>
<dbReference type="Pfam" id="PF07690">
    <property type="entry name" value="MFS_1"/>
    <property type="match status" value="1"/>
</dbReference>
<dbReference type="PROSITE" id="PS50850">
    <property type="entry name" value="MFS"/>
    <property type="match status" value="1"/>
</dbReference>
<feature type="transmembrane region" description="Helical" evidence="6">
    <location>
        <begin position="730"/>
        <end position="749"/>
    </location>
</feature>
<feature type="transmembrane region" description="Helical" evidence="6">
    <location>
        <begin position="148"/>
        <end position="170"/>
    </location>
</feature>
<evidence type="ECO:0000256" key="2">
    <source>
        <dbReference type="ARBA" id="ARBA00022692"/>
    </source>
</evidence>
<evidence type="ECO:0000256" key="5">
    <source>
        <dbReference type="SAM" id="MobiDB-lite"/>
    </source>
</evidence>
<dbReference type="EMBL" id="JAPEVG010000090">
    <property type="protein sequence ID" value="KAJ8486827.1"/>
    <property type="molecule type" value="Genomic_DNA"/>
</dbReference>
<feature type="transmembrane region" description="Helical" evidence="6">
    <location>
        <begin position="621"/>
        <end position="643"/>
    </location>
</feature>
<dbReference type="GO" id="GO:0005886">
    <property type="term" value="C:plasma membrane"/>
    <property type="evidence" value="ECO:0007669"/>
    <property type="project" value="TreeGrafter"/>
</dbReference>
<feature type="transmembrane region" description="Helical" evidence="6">
    <location>
        <begin position="769"/>
        <end position="790"/>
    </location>
</feature>
<feature type="transmembrane region" description="Helical" evidence="6">
    <location>
        <begin position="536"/>
        <end position="553"/>
    </location>
</feature>
<dbReference type="InterPro" id="IPR011701">
    <property type="entry name" value="MFS"/>
</dbReference>
<feature type="domain" description="Major facilitator superfamily (MFS) profile" evidence="7">
    <location>
        <begin position="471"/>
        <end position="827"/>
    </location>
</feature>
<feature type="transmembrane region" description="Helical" evidence="6">
    <location>
        <begin position="224"/>
        <end position="251"/>
    </location>
</feature>
<keyword evidence="2 6" id="KW-0812">Transmembrane</keyword>
<evidence type="ECO:0000256" key="4">
    <source>
        <dbReference type="ARBA" id="ARBA00023136"/>
    </source>
</evidence>
<evidence type="ECO:0000256" key="6">
    <source>
        <dbReference type="SAM" id="Phobius"/>
    </source>
</evidence>
<keyword evidence="3 6" id="KW-1133">Transmembrane helix</keyword>
<evidence type="ECO:0000256" key="3">
    <source>
        <dbReference type="ARBA" id="ARBA00022989"/>
    </source>
</evidence>
<accession>A0AAD7TW21</accession>
<reference evidence="8" key="1">
    <citation type="submission" date="2022-11" db="EMBL/GenBank/DDBJ databases">
        <title>Genome Sequence of Cubamyces cubensis.</title>
        <authorList>
            <person name="Buettner E."/>
        </authorList>
    </citation>
    <scope>NUCLEOTIDE SEQUENCE</scope>
    <source>
        <strain evidence="8">MPL-01</strain>
    </source>
</reference>
<comment type="caution">
    <text evidence="8">The sequence shown here is derived from an EMBL/GenBank/DDBJ whole genome shotgun (WGS) entry which is preliminary data.</text>
</comment>
<feature type="transmembrane region" description="Helical" evidence="6">
    <location>
        <begin position="466"/>
        <end position="493"/>
    </location>
</feature>
<dbReference type="PANTHER" id="PTHR23501">
    <property type="entry name" value="MAJOR FACILITATOR SUPERFAMILY"/>
    <property type="match status" value="1"/>
</dbReference>
<feature type="region of interest" description="Disordered" evidence="5">
    <location>
        <begin position="399"/>
        <end position="428"/>
    </location>
</feature>
<feature type="transmembrane region" description="Helical" evidence="6">
    <location>
        <begin position="505"/>
        <end position="524"/>
    </location>
</feature>
<dbReference type="InterPro" id="IPR020846">
    <property type="entry name" value="MFS_dom"/>
</dbReference>
<protein>
    <recommendedName>
        <fullName evidence="7">Major facilitator superfamily (MFS) profile domain-containing protein</fullName>
    </recommendedName>
</protein>
<name>A0AAD7TW21_9APHY</name>
<gene>
    <name evidence="8" type="ORF">ONZ51_g4595</name>
</gene>
<dbReference type="Proteomes" id="UP001215151">
    <property type="component" value="Unassembled WGS sequence"/>
</dbReference>
<evidence type="ECO:0000313" key="9">
    <source>
        <dbReference type="Proteomes" id="UP001215151"/>
    </source>
</evidence>
<organism evidence="8 9">
    <name type="scientific">Trametes cubensis</name>
    <dbReference type="NCBI Taxonomy" id="1111947"/>
    <lineage>
        <taxon>Eukaryota</taxon>
        <taxon>Fungi</taxon>
        <taxon>Dikarya</taxon>
        <taxon>Basidiomycota</taxon>
        <taxon>Agaricomycotina</taxon>
        <taxon>Agaricomycetes</taxon>
        <taxon>Polyporales</taxon>
        <taxon>Polyporaceae</taxon>
        <taxon>Trametes</taxon>
    </lineage>
</organism>
<comment type="subcellular location">
    <subcellularLocation>
        <location evidence="1">Membrane</location>
        <topology evidence="1">Multi-pass membrane protein</topology>
    </subcellularLocation>
</comment>
<keyword evidence="9" id="KW-1185">Reference proteome</keyword>
<dbReference type="SUPFAM" id="SSF103473">
    <property type="entry name" value="MFS general substrate transporter"/>
    <property type="match status" value="1"/>
</dbReference>
<feature type="transmembrane region" description="Helical" evidence="6">
    <location>
        <begin position="596"/>
        <end position="615"/>
    </location>
</feature>
<sequence>MACPADEAALILSQIQLGPTIGVTYLGVAISSAIYGVTCIQTFQYFRSPMRSSDGTFLKAVVSALWVLDSVHQALIIAIPYHYLIINYANPVALLSTVWSISTEIIVNAVIACTVETFFVMRIWKLSRNHYATGICVSMLQDSTLRNLIVYTSKMLFTIAHLTMNLVFPIRTFFYTGLVEAEKKLKSTGSSGLGVAVLADVTISACMVWYLRKGRTGLRKSDDMIGRLIMLTITTGSLTTMFVIANLIGYLAAPSQLYTLFFNFMLGKLYINSLLTSLNSHEYVRGDASLVTNTLPMSTFRAEHGHAGLPQVSDVTASTIAVDSEKEVRIDMPGETTGSSLAMRTAYKQIASAATSGAPWKHMGQDPRRIRSDRCFGVGSMISLIFLVDESAVANVTDTRTDRLPVDPEHDTFGTSAGSGSSSATTSLSQDLLGLGKPAATARLTHRQSCAMATRSTQPAGSNRGVAFWMVFASNLLVDMLSALDLTAISTALPTIVDHLHGTDFIWAGSAYTIASTAILPLIGNLVSAFGRKPSLVAFILTFALGSAISGAAQNMNMLIAGRTVQGLGGGGCIAITEIIYADLVPLPERGKFQGITASVWAFACAIGPPIGGALADSGAWRWLFFLNLPLCGLAVILTTIFLRVHMPRASFTEKITQMDWTGISVMIGSTISILLAITWGGLQFPWASGHVLAPLIIGAIGILTFFVLEMLWLKGPTVPRFFFTSRTTLSGYLETFFHGIVSLAAVYYLPVYFQATKGASAVGSGVDLFPLCLTIPAFAIATGLSVQIIDVTLSSVTLKLSSLKTSSEYRAYIYSATSPSLSKISA</sequence>
<evidence type="ECO:0000313" key="8">
    <source>
        <dbReference type="EMBL" id="KAJ8486827.1"/>
    </source>
</evidence>
<proteinExistence type="predicted"/>
<feature type="compositionally biased region" description="Low complexity" evidence="5">
    <location>
        <begin position="414"/>
        <end position="427"/>
    </location>
</feature>
<feature type="transmembrane region" description="Helical" evidence="6">
    <location>
        <begin position="689"/>
        <end position="709"/>
    </location>
</feature>
<feature type="transmembrane region" description="Helical" evidence="6">
    <location>
        <begin position="64"/>
        <end position="85"/>
    </location>
</feature>
<evidence type="ECO:0000259" key="7">
    <source>
        <dbReference type="PROSITE" id="PS50850"/>
    </source>
</evidence>
<keyword evidence="4 6" id="KW-0472">Membrane</keyword>
<dbReference type="Pfam" id="PF20152">
    <property type="entry name" value="DUF6534"/>
    <property type="match status" value="1"/>
</dbReference>
<dbReference type="InterPro" id="IPR036259">
    <property type="entry name" value="MFS_trans_sf"/>
</dbReference>
<feature type="transmembrane region" description="Helical" evidence="6">
    <location>
        <begin position="22"/>
        <end position="43"/>
    </location>
</feature>
<feature type="compositionally biased region" description="Basic and acidic residues" evidence="5">
    <location>
        <begin position="399"/>
        <end position="412"/>
    </location>
</feature>
<feature type="transmembrane region" description="Helical" evidence="6">
    <location>
        <begin position="565"/>
        <end position="584"/>
    </location>
</feature>
<feature type="transmembrane region" description="Helical" evidence="6">
    <location>
        <begin position="190"/>
        <end position="212"/>
    </location>
</feature>